<feature type="transmembrane region" description="Helical" evidence="6">
    <location>
        <begin position="175"/>
        <end position="194"/>
    </location>
</feature>
<dbReference type="EMBL" id="FOXA01000004">
    <property type="protein sequence ID" value="SFP26193.1"/>
    <property type="molecule type" value="Genomic_DNA"/>
</dbReference>
<dbReference type="AlphaFoldDB" id="A0A1I5NWN9"/>
<name>A0A1I5NWN9_9RHOB</name>
<dbReference type="InterPro" id="IPR050189">
    <property type="entry name" value="MFS_Efflux_Transporters"/>
</dbReference>
<dbReference type="PROSITE" id="PS00216">
    <property type="entry name" value="SUGAR_TRANSPORT_1"/>
    <property type="match status" value="1"/>
</dbReference>
<dbReference type="Gene3D" id="1.20.1720.10">
    <property type="entry name" value="Multidrug resistance protein D"/>
    <property type="match status" value="1"/>
</dbReference>
<evidence type="ECO:0000313" key="8">
    <source>
        <dbReference type="EMBL" id="SFP26193.1"/>
    </source>
</evidence>
<dbReference type="Proteomes" id="UP000199356">
    <property type="component" value="Unassembled WGS sequence"/>
</dbReference>
<evidence type="ECO:0000313" key="9">
    <source>
        <dbReference type="Proteomes" id="UP000199356"/>
    </source>
</evidence>
<dbReference type="InterPro" id="IPR005829">
    <property type="entry name" value="Sugar_transporter_CS"/>
</dbReference>
<evidence type="ECO:0000256" key="4">
    <source>
        <dbReference type="ARBA" id="ARBA00022989"/>
    </source>
</evidence>
<feature type="transmembrane region" description="Helical" evidence="6">
    <location>
        <begin position="263"/>
        <end position="284"/>
    </location>
</feature>
<sequence>MSADSDAPVPPAARRVSRAEFVAMMATLFATIAFSIDAMLPAMPEIAAELTPDAPNRAQLVLTAFVFGMGLGTFVAGPLSDAIGRKATITGGIALYIIAAFAAMQAPTLETLLAARVVQGVGAAASRIVSIALVRDLFEGRRMAQIMSFVMMIFITFPAVAPFIGSLVIDAFGWRAIFGAFMVFGLVGTTWLNIRQPETLPPERRLPLRAKPLWAALREVLSNKLVLLYIVVLTLGFGQMFGVLSSIQQIYDVTFDKAETFPLWFMAAGLISGGGTVVNASLVVRLGMRRLAIAAYATQTVISAALFMANITGIIPPALAFPVFYAWSITVFFMAGLTFGNLNALALQPMGHIAGMASSVVGAISTVCAVLIAAPIGLAFDGTPAPLMVGTLICSGAAWLLMRKSREADPAPKKTVAEH</sequence>
<feature type="transmembrane region" description="Helical" evidence="6">
    <location>
        <begin position="146"/>
        <end position="169"/>
    </location>
</feature>
<evidence type="ECO:0000256" key="6">
    <source>
        <dbReference type="SAM" id="Phobius"/>
    </source>
</evidence>
<protein>
    <submittedName>
        <fullName evidence="8">MFS transporter, DHA1 family, bicyclomycin/chloramphenicol resistance protein</fullName>
    </submittedName>
</protein>
<organism evidence="8 9">
    <name type="scientific">Tranquillimonas alkanivorans</name>
    <dbReference type="NCBI Taxonomy" id="441119"/>
    <lineage>
        <taxon>Bacteria</taxon>
        <taxon>Pseudomonadati</taxon>
        <taxon>Pseudomonadota</taxon>
        <taxon>Alphaproteobacteria</taxon>
        <taxon>Rhodobacterales</taxon>
        <taxon>Roseobacteraceae</taxon>
        <taxon>Tranquillimonas</taxon>
    </lineage>
</organism>
<dbReference type="InterPro" id="IPR011701">
    <property type="entry name" value="MFS"/>
</dbReference>
<dbReference type="CDD" id="cd17320">
    <property type="entry name" value="MFS_MdfA_MDR_like"/>
    <property type="match status" value="1"/>
</dbReference>
<feature type="transmembrane region" description="Helical" evidence="6">
    <location>
        <begin position="21"/>
        <end position="40"/>
    </location>
</feature>
<feature type="transmembrane region" description="Helical" evidence="6">
    <location>
        <begin position="324"/>
        <end position="347"/>
    </location>
</feature>
<dbReference type="GO" id="GO:0022857">
    <property type="term" value="F:transmembrane transporter activity"/>
    <property type="evidence" value="ECO:0007669"/>
    <property type="project" value="InterPro"/>
</dbReference>
<keyword evidence="4 6" id="KW-1133">Transmembrane helix</keyword>
<feature type="transmembrane region" description="Helical" evidence="6">
    <location>
        <begin position="291"/>
        <end position="312"/>
    </location>
</feature>
<dbReference type="PANTHER" id="PTHR43124:SF3">
    <property type="entry name" value="CHLORAMPHENICOL EFFLUX PUMP RV0191"/>
    <property type="match status" value="1"/>
</dbReference>
<evidence type="ECO:0000256" key="3">
    <source>
        <dbReference type="ARBA" id="ARBA00022692"/>
    </source>
</evidence>
<dbReference type="SUPFAM" id="SSF103473">
    <property type="entry name" value="MFS general substrate transporter"/>
    <property type="match status" value="1"/>
</dbReference>
<keyword evidence="3 6" id="KW-0812">Transmembrane</keyword>
<keyword evidence="2" id="KW-1003">Cell membrane</keyword>
<feature type="domain" description="Major facilitator superfamily (MFS) profile" evidence="7">
    <location>
        <begin position="19"/>
        <end position="408"/>
    </location>
</feature>
<comment type="subcellular location">
    <subcellularLocation>
        <location evidence="1">Cell membrane</location>
        <topology evidence="1">Multi-pass membrane protein</topology>
    </subcellularLocation>
</comment>
<dbReference type="PANTHER" id="PTHR43124">
    <property type="entry name" value="PURINE EFFLUX PUMP PBUE"/>
    <property type="match status" value="1"/>
</dbReference>
<gene>
    <name evidence="8" type="ORF">SAMN04488047_104117</name>
</gene>
<keyword evidence="5 6" id="KW-0472">Membrane</keyword>
<feature type="transmembrane region" description="Helical" evidence="6">
    <location>
        <begin position="113"/>
        <end position="134"/>
    </location>
</feature>
<dbReference type="InterPro" id="IPR020846">
    <property type="entry name" value="MFS_dom"/>
</dbReference>
<evidence type="ECO:0000256" key="1">
    <source>
        <dbReference type="ARBA" id="ARBA00004651"/>
    </source>
</evidence>
<accession>A0A1I5NWN9</accession>
<dbReference type="Pfam" id="PF07690">
    <property type="entry name" value="MFS_1"/>
    <property type="match status" value="1"/>
</dbReference>
<evidence type="ECO:0000256" key="2">
    <source>
        <dbReference type="ARBA" id="ARBA00022475"/>
    </source>
</evidence>
<evidence type="ECO:0000259" key="7">
    <source>
        <dbReference type="PROSITE" id="PS50850"/>
    </source>
</evidence>
<feature type="transmembrane region" description="Helical" evidence="6">
    <location>
        <begin position="60"/>
        <end position="80"/>
    </location>
</feature>
<feature type="transmembrane region" description="Helical" evidence="6">
    <location>
        <begin position="385"/>
        <end position="402"/>
    </location>
</feature>
<dbReference type="RefSeq" id="WP_245759194.1">
    <property type="nucleotide sequence ID" value="NZ_FOXA01000004.1"/>
</dbReference>
<feature type="transmembrane region" description="Helical" evidence="6">
    <location>
        <begin position="87"/>
        <end position="107"/>
    </location>
</feature>
<dbReference type="GO" id="GO:0005886">
    <property type="term" value="C:plasma membrane"/>
    <property type="evidence" value="ECO:0007669"/>
    <property type="project" value="UniProtKB-SubCell"/>
</dbReference>
<feature type="transmembrane region" description="Helical" evidence="6">
    <location>
        <begin position="359"/>
        <end position="379"/>
    </location>
</feature>
<proteinExistence type="predicted"/>
<evidence type="ECO:0000256" key="5">
    <source>
        <dbReference type="ARBA" id="ARBA00023136"/>
    </source>
</evidence>
<feature type="transmembrane region" description="Helical" evidence="6">
    <location>
        <begin position="226"/>
        <end position="251"/>
    </location>
</feature>
<keyword evidence="9" id="KW-1185">Reference proteome</keyword>
<reference evidence="8 9" key="1">
    <citation type="submission" date="2016-10" db="EMBL/GenBank/DDBJ databases">
        <authorList>
            <person name="de Groot N.N."/>
        </authorList>
    </citation>
    <scope>NUCLEOTIDE SEQUENCE [LARGE SCALE GENOMIC DNA]</scope>
    <source>
        <strain evidence="8 9">DSM 19547</strain>
    </source>
</reference>
<dbReference type="STRING" id="441119.SAMN04488047_104117"/>
<dbReference type="InterPro" id="IPR036259">
    <property type="entry name" value="MFS_trans_sf"/>
</dbReference>
<dbReference type="PROSITE" id="PS50850">
    <property type="entry name" value="MFS"/>
    <property type="match status" value="1"/>
</dbReference>